<keyword evidence="8 9" id="KW-0670">Pyruvate</keyword>
<dbReference type="EMBL" id="CP019384">
    <property type="protein sequence ID" value="QAT16609.1"/>
    <property type="molecule type" value="Genomic_DNA"/>
</dbReference>
<dbReference type="Gene3D" id="2.40.40.20">
    <property type="match status" value="1"/>
</dbReference>
<evidence type="ECO:0000313" key="15">
    <source>
        <dbReference type="Proteomes" id="UP000287243"/>
    </source>
</evidence>
<comment type="pathway">
    <text evidence="9">Cofactor biosynthesis; (R)-pantothenate biosynthesis; beta-alanine from L-aspartate: step 1/1.</text>
</comment>
<evidence type="ECO:0000256" key="12">
    <source>
        <dbReference type="PIRSR" id="PIRSR006246-3"/>
    </source>
</evidence>
<keyword evidence="4 9" id="KW-0068">Autocatalytic cleavage</keyword>
<feature type="binding site" evidence="9 11">
    <location>
        <position position="57"/>
    </location>
    <ligand>
        <name>substrate</name>
    </ligand>
</feature>
<reference evidence="14 15" key="1">
    <citation type="submission" date="2017-01" db="EMBL/GenBank/DDBJ databases">
        <title>First insights into the biology of 'candidatus Vampirococcus archaeovorus'.</title>
        <authorList>
            <person name="Kizina J."/>
            <person name="Jordan S."/>
            <person name="Stueber K."/>
            <person name="Reinhardt R."/>
            <person name="Harder J."/>
        </authorList>
    </citation>
    <scope>NUCLEOTIDE SEQUENCE [LARGE SCALE GENOMIC DNA]</scope>
    <source>
        <strain evidence="14 15">LiM</strain>
    </source>
</reference>
<evidence type="ECO:0000256" key="9">
    <source>
        <dbReference type="HAMAP-Rule" id="MF_00446"/>
    </source>
</evidence>
<protein>
    <recommendedName>
        <fullName evidence="9">Aspartate 1-decarboxylase</fullName>
        <ecNumber evidence="9">4.1.1.11</ecNumber>
    </recommendedName>
    <alternativeName>
        <fullName evidence="9">Aspartate alpha-decarboxylase</fullName>
    </alternativeName>
    <component>
        <recommendedName>
            <fullName evidence="9">Aspartate 1-decarboxylase beta chain</fullName>
        </recommendedName>
    </component>
    <component>
        <recommendedName>
            <fullName evidence="9">Aspartate 1-decarboxylase alpha chain</fullName>
        </recommendedName>
    </component>
</protein>
<evidence type="ECO:0000256" key="1">
    <source>
        <dbReference type="ARBA" id="ARBA00022490"/>
    </source>
</evidence>
<keyword evidence="2 9" id="KW-0566">Pantothenate biosynthesis</keyword>
<feature type="active site" description="Schiff-base intermediate with substrate; via pyruvic acid" evidence="9 10">
    <location>
        <position position="25"/>
    </location>
</feature>
<dbReference type="CDD" id="cd06919">
    <property type="entry name" value="Asp_decarbox"/>
    <property type="match status" value="1"/>
</dbReference>
<evidence type="ECO:0000256" key="10">
    <source>
        <dbReference type="PIRSR" id="PIRSR006246-1"/>
    </source>
</evidence>
<evidence type="ECO:0000256" key="11">
    <source>
        <dbReference type="PIRSR" id="PIRSR006246-2"/>
    </source>
</evidence>
<comment type="subcellular location">
    <subcellularLocation>
        <location evidence="9">Cytoplasm</location>
    </subcellularLocation>
</comment>
<dbReference type="Proteomes" id="UP000287243">
    <property type="component" value="Chromosome"/>
</dbReference>
<evidence type="ECO:0000256" key="7">
    <source>
        <dbReference type="ARBA" id="ARBA00023270"/>
    </source>
</evidence>
<comment type="PTM">
    <text evidence="9 12">Is synthesized initially as an inactive proenzyme, which is activated by self-cleavage at a specific serine bond to produce a beta-subunit with a hydroxyl group at its C-terminus and an alpha-subunit with a pyruvoyl group at its N-terminus.</text>
</comment>
<feature type="chain" id="PRO_5019624069" description="Aspartate 1-decarboxylase alpha chain" evidence="9 13">
    <location>
        <begin position="25"/>
        <end position="120"/>
    </location>
</feature>
<comment type="subunit">
    <text evidence="9">Heterooctamer of four alpha and four beta subunits.</text>
</comment>
<dbReference type="NCBIfam" id="TIGR00223">
    <property type="entry name" value="panD"/>
    <property type="match status" value="1"/>
</dbReference>
<dbReference type="HAMAP" id="MF_00446">
    <property type="entry name" value="PanD"/>
    <property type="match status" value="1"/>
</dbReference>
<dbReference type="AlphaFoldDB" id="A0A410P368"/>
<dbReference type="GO" id="GO:0005829">
    <property type="term" value="C:cytosol"/>
    <property type="evidence" value="ECO:0007669"/>
    <property type="project" value="TreeGrafter"/>
</dbReference>
<gene>
    <name evidence="9" type="primary">panD</name>
    <name evidence="14" type="ORF">BU251_02110</name>
</gene>
<keyword evidence="7 9" id="KW-0704">Schiff base</keyword>
<dbReference type="PANTHER" id="PTHR21012">
    <property type="entry name" value="ASPARTATE 1-DECARBOXYLASE"/>
    <property type="match status" value="1"/>
</dbReference>
<dbReference type="EC" id="4.1.1.11" evidence="9"/>
<evidence type="ECO:0000256" key="3">
    <source>
        <dbReference type="ARBA" id="ARBA00022793"/>
    </source>
</evidence>
<evidence type="ECO:0000256" key="13">
    <source>
        <dbReference type="PIRSR" id="PIRSR006246-5"/>
    </source>
</evidence>
<proteinExistence type="inferred from homology"/>
<dbReference type="GO" id="GO:0015940">
    <property type="term" value="P:pantothenate biosynthetic process"/>
    <property type="evidence" value="ECO:0007669"/>
    <property type="project" value="UniProtKB-UniRule"/>
</dbReference>
<evidence type="ECO:0000256" key="8">
    <source>
        <dbReference type="ARBA" id="ARBA00023317"/>
    </source>
</evidence>
<keyword evidence="3 9" id="KW-0210">Decarboxylase</keyword>
<feature type="modified residue" description="Pyruvic acid (Ser)" evidence="9 12">
    <location>
        <position position="25"/>
    </location>
</feature>
<dbReference type="KEGG" id="vai:BU251_02110"/>
<dbReference type="GO" id="GO:0006523">
    <property type="term" value="P:alanine biosynthetic process"/>
    <property type="evidence" value="ECO:0007669"/>
    <property type="project" value="InterPro"/>
</dbReference>
<feature type="binding site" evidence="9 11">
    <location>
        <begin position="73"/>
        <end position="75"/>
    </location>
    <ligand>
        <name>substrate</name>
    </ligand>
</feature>
<evidence type="ECO:0000256" key="2">
    <source>
        <dbReference type="ARBA" id="ARBA00022655"/>
    </source>
</evidence>
<keyword evidence="5 9" id="KW-0865">Zymogen</keyword>
<evidence type="ECO:0000256" key="6">
    <source>
        <dbReference type="ARBA" id="ARBA00023239"/>
    </source>
</evidence>
<evidence type="ECO:0000313" key="14">
    <source>
        <dbReference type="EMBL" id="QAT16609.1"/>
    </source>
</evidence>
<comment type="function">
    <text evidence="9">Catalyzes the pyruvoyl-dependent decarboxylation of aspartate to produce beta-alanine.</text>
</comment>
<keyword evidence="15" id="KW-1185">Reference proteome</keyword>
<dbReference type="SUPFAM" id="SSF50692">
    <property type="entry name" value="ADC-like"/>
    <property type="match status" value="1"/>
</dbReference>
<dbReference type="PANTHER" id="PTHR21012:SF0">
    <property type="entry name" value="ASPARTATE 1-DECARBOXYLASE"/>
    <property type="match status" value="1"/>
</dbReference>
<comment type="cofactor">
    <cofactor evidence="9 10">
        <name>pyruvate</name>
        <dbReference type="ChEBI" id="CHEBI:15361"/>
    </cofactor>
    <text evidence="9 10">Binds 1 pyruvoyl group covalently per subunit.</text>
</comment>
<dbReference type="Pfam" id="PF02261">
    <property type="entry name" value="Asp_decarbox"/>
    <property type="match status" value="1"/>
</dbReference>
<feature type="chain" id="PRO_5019624070" description="Aspartate 1-decarboxylase beta chain" evidence="9 13">
    <location>
        <begin position="1"/>
        <end position="24"/>
    </location>
</feature>
<dbReference type="GO" id="GO:0004068">
    <property type="term" value="F:aspartate 1-decarboxylase activity"/>
    <property type="evidence" value="ECO:0007669"/>
    <property type="project" value="UniProtKB-UniRule"/>
</dbReference>
<accession>A0A410P368</accession>
<evidence type="ECO:0000256" key="4">
    <source>
        <dbReference type="ARBA" id="ARBA00022813"/>
    </source>
</evidence>
<keyword evidence="6 9" id="KW-0456">Lyase</keyword>
<dbReference type="PIRSF" id="PIRSF006246">
    <property type="entry name" value="Asp_decarbox"/>
    <property type="match status" value="1"/>
</dbReference>
<comment type="catalytic activity">
    <reaction evidence="9">
        <text>L-aspartate + H(+) = beta-alanine + CO2</text>
        <dbReference type="Rhea" id="RHEA:19497"/>
        <dbReference type="ChEBI" id="CHEBI:15378"/>
        <dbReference type="ChEBI" id="CHEBI:16526"/>
        <dbReference type="ChEBI" id="CHEBI:29991"/>
        <dbReference type="ChEBI" id="CHEBI:57966"/>
        <dbReference type="EC" id="4.1.1.11"/>
    </reaction>
</comment>
<dbReference type="RefSeq" id="WP_128699245.1">
    <property type="nucleotide sequence ID" value="NZ_CP019384.1"/>
</dbReference>
<comment type="similarity">
    <text evidence="9">Belongs to the PanD family.</text>
</comment>
<keyword evidence="1 9" id="KW-0963">Cytoplasm</keyword>
<dbReference type="UniPathway" id="UPA00028">
    <property type="reaction ID" value="UER00002"/>
</dbReference>
<feature type="active site" description="Proton donor" evidence="9 10">
    <location>
        <position position="58"/>
    </location>
</feature>
<dbReference type="InterPro" id="IPR003190">
    <property type="entry name" value="Asp_decarbox"/>
</dbReference>
<sequence>MYRIMCKSKIHRARITGALLYYEGSIAIDTDLLEAADILPGEKVEVLNVNNGSRIETYVIAGKKGSGEMCLNGPAARSGCEGDEIIVLAYAMVPENEAKNLKMKVVHVDSSNKIKNTFLR</sequence>
<dbReference type="InterPro" id="IPR009010">
    <property type="entry name" value="Asp_de-COase-like_dom_sf"/>
</dbReference>
<dbReference type="OrthoDB" id="9803983at2"/>
<name>A0A410P368_VELA1</name>
<organism evidence="14 15">
    <name type="scientific">Velamenicoccus archaeovorus</name>
    <dbReference type="NCBI Taxonomy" id="1930593"/>
    <lineage>
        <taxon>Bacteria</taxon>
        <taxon>Pseudomonadati</taxon>
        <taxon>Candidatus Omnitrophota</taxon>
        <taxon>Candidatus Velamenicoccus</taxon>
    </lineage>
</organism>
<evidence type="ECO:0000256" key="5">
    <source>
        <dbReference type="ARBA" id="ARBA00023145"/>
    </source>
</evidence>